<proteinExistence type="predicted"/>
<sequence length="72" mass="7758">MGDEVRTQSSSISEWTAQDKFPSSKPSISLSILAEDIVVAVEKELYHGQTGKDNIGVSSLSLFLVAIGHPRV</sequence>
<dbReference type="AlphaFoldDB" id="A0AAW0GMM7"/>
<feature type="region of interest" description="Disordered" evidence="1">
    <location>
        <begin position="1"/>
        <end position="25"/>
    </location>
</feature>
<keyword evidence="3" id="KW-1185">Reference proteome</keyword>
<name>A0AAW0GMM7_9APHY</name>
<gene>
    <name evidence="2" type="ORF">QCA50_003450</name>
</gene>
<evidence type="ECO:0000313" key="3">
    <source>
        <dbReference type="Proteomes" id="UP001385951"/>
    </source>
</evidence>
<dbReference type="Proteomes" id="UP001385951">
    <property type="component" value="Unassembled WGS sequence"/>
</dbReference>
<reference evidence="2 3" key="1">
    <citation type="submission" date="2022-09" db="EMBL/GenBank/DDBJ databases">
        <authorList>
            <person name="Palmer J.M."/>
        </authorList>
    </citation>
    <scope>NUCLEOTIDE SEQUENCE [LARGE SCALE GENOMIC DNA]</scope>
    <source>
        <strain evidence="2 3">DSM 7382</strain>
    </source>
</reference>
<organism evidence="2 3">
    <name type="scientific">Cerrena zonata</name>
    <dbReference type="NCBI Taxonomy" id="2478898"/>
    <lineage>
        <taxon>Eukaryota</taxon>
        <taxon>Fungi</taxon>
        <taxon>Dikarya</taxon>
        <taxon>Basidiomycota</taxon>
        <taxon>Agaricomycotina</taxon>
        <taxon>Agaricomycetes</taxon>
        <taxon>Polyporales</taxon>
        <taxon>Cerrenaceae</taxon>
        <taxon>Cerrena</taxon>
    </lineage>
</organism>
<feature type="compositionally biased region" description="Polar residues" evidence="1">
    <location>
        <begin position="7"/>
        <end position="16"/>
    </location>
</feature>
<evidence type="ECO:0000313" key="2">
    <source>
        <dbReference type="EMBL" id="KAK7693877.1"/>
    </source>
</evidence>
<protein>
    <submittedName>
        <fullName evidence="2">Uncharacterized protein</fullName>
    </submittedName>
</protein>
<comment type="caution">
    <text evidence="2">The sequence shown here is derived from an EMBL/GenBank/DDBJ whole genome shotgun (WGS) entry which is preliminary data.</text>
</comment>
<accession>A0AAW0GMM7</accession>
<dbReference type="EMBL" id="JASBNA010000003">
    <property type="protein sequence ID" value="KAK7693877.1"/>
    <property type="molecule type" value="Genomic_DNA"/>
</dbReference>
<evidence type="ECO:0000256" key="1">
    <source>
        <dbReference type="SAM" id="MobiDB-lite"/>
    </source>
</evidence>